<organism evidence="1 2">
    <name type="scientific">Chryseobacterium gambrini</name>
    <dbReference type="NCBI Taxonomy" id="373672"/>
    <lineage>
        <taxon>Bacteria</taxon>
        <taxon>Pseudomonadati</taxon>
        <taxon>Bacteroidota</taxon>
        <taxon>Flavobacteriia</taxon>
        <taxon>Flavobacteriales</taxon>
        <taxon>Weeksellaceae</taxon>
        <taxon>Chryseobacterium group</taxon>
        <taxon>Chryseobacterium</taxon>
    </lineage>
</organism>
<dbReference type="Proteomes" id="UP000185781">
    <property type="component" value="Unassembled WGS sequence"/>
</dbReference>
<dbReference type="OrthoDB" id="1256048at2"/>
<sequence length="168" mass="19961">MKKLLFLIIILIFTGKIFSQKKLNIPTTFPTEYGIFTFPLGSKIILELKEKGNKYEYRVLSMEPYKEYYPLSKEKNIFSKDIKENTIEVFFTGAYYNEGKEDKDWKSLLSLKSNVKTSLIYKADIKYYFKDEFENTSISGVFPKAKMNEIWGHKIDFITLYDFEKLKR</sequence>
<dbReference type="EMBL" id="FTOV01000002">
    <property type="protein sequence ID" value="SIS76659.1"/>
    <property type="molecule type" value="Genomic_DNA"/>
</dbReference>
<protein>
    <submittedName>
        <fullName evidence="1">Uncharacterized protein</fullName>
    </submittedName>
</protein>
<name>A0A1N7LSA3_9FLAO</name>
<proteinExistence type="predicted"/>
<evidence type="ECO:0000313" key="2">
    <source>
        <dbReference type="Proteomes" id="UP000185781"/>
    </source>
</evidence>
<accession>A0A1N7LSA3</accession>
<evidence type="ECO:0000313" key="1">
    <source>
        <dbReference type="EMBL" id="SIS76659.1"/>
    </source>
</evidence>
<dbReference type="STRING" id="373672.SAMN05421785_102460"/>
<reference evidence="1 2" key="1">
    <citation type="submission" date="2017-01" db="EMBL/GenBank/DDBJ databases">
        <authorList>
            <person name="Mah S.A."/>
            <person name="Swanson W.J."/>
            <person name="Moy G.W."/>
            <person name="Vacquier V.D."/>
        </authorList>
    </citation>
    <scope>NUCLEOTIDE SEQUENCE [LARGE SCALE GENOMIC DNA]</scope>
    <source>
        <strain evidence="1 2">DSM 18014</strain>
    </source>
</reference>
<dbReference type="AlphaFoldDB" id="A0A1N7LSA3"/>
<gene>
    <name evidence="1" type="ORF">SAMN05421785_102460</name>
</gene>
<dbReference type="RefSeq" id="WP_076390911.1">
    <property type="nucleotide sequence ID" value="NZ_FTOV01000002.1"/>
</dbReference>